<gene>
    <name evidence="3" type="ORF">KR51_00014770</name>
    <name evidence="2" type="ORF">KR51_00025540</name>
</gene>
<feature type="non-terminal residue" evidence="2">
    <location>
        <position position="92"/>
    </location>
</feature>
<dbReference type="EMBL" id="ASSJ01000037">
    <property type="protein sequence ID" value="ERN41887.1"/>
    <property type="molecule type" value="Genomic_DNA"/>
</dbReference>
<sequence length="92" mass="10461">MNARTLGLGQADAAFIADISERTGQRIEAGTHQPNRGAPPQQVNPRDPLNGLWEDELEPMLRREPRLKATTLYEYLQDKYPGRYGQVLRTLQ</sequence>
<keyword evidence="4" id="KW-1185">Reference proteome</keyword>
<dbReference type="eggNOG" id="COG4584">
    <property type="taxonomic scope" value="Bacteria"/>
</dbReference>
<accession>U5DIT8</accession>
<comment type="caution">
    <text evidence="2">The sequence shown here is derived from an EMBL/GenBank/DDBJ whole genome shotgun (WGS) entry which is preliminary data.</text>
</comment>
<dbReference type="EMBL" id="ASSJ01000066">
    <property type="protein sequence ID" value="ERN40847.1"/>
    <property type="molecule type" value="Genomic_DNA"/>
</dbReference>
<protein>
    <submittedName>
        <fullName evidence="2">Uncharacterized protein</fullName>
    </submittedName>
</protein>
<evidence type="ECO:0000313" key="3">
    <source>
        <dbReference type="EMBL" id="ERN41887.1"/>
    </source>
</evidence>
<dbReference type="AlphaFoldDB" id="U5DIT8"/>
<name>U5DIT8_9CHRO</name>
<dbReference type="Proteomes" id="UP000016960">
    <property type="component" value="Unassembled WGS sequence"/>
</dbReference>
<organism evidence="2 4">
    <name type="scientific">Rubidibacter lacunae KORDI 51-2</name>
    <dbReference type="NCBI Taxonomy" id="582515"/>
    <lineage>
        <taxon>Bacteria</taxon>
        <taxon>Bacillati</taxon>
        <taxon>Cyanobacteriota</taxon>
        <taxon>Cyanophyceae</taxon>
        <taxon>Oscillatoriophycideae</taxon>
        <taxon>Chroococcales</taxon>
        <taxon>Aphanothecaceae</taxon>
        <taxon>Rubidibacter</taxon>
    </lineage>
</organism>
<reference evidence="2 4" key="1">
    <citation type="submission" date="2013-05" db="EMBL/GenBank/DDBJ databases">
        <title>Draft genome sequence of Rubidibacter lacunae KORDI 51-2.</title>
        <authorList>
            <person name="Choi D.H."/>
            <person name="Noh J.H."/>
            <person name="Kwon K.-K."/>
            <person name="Lee J.-H."/>
            <person name="Ryu J.-Y."/>
        </authorList>
    </citation>
    <scope>NUCLEOTIDE SEQUENCE [LARGE SCALE GENOMIC DNA]</scope>
    <source>
        <strain evidence="2 4">KORDI 51-2</strain>
    </source>
</reference>
<dbReference type="STRING" id="582515.KR51_00014770"/>
<evidence type="ECO:0000313" key="2">
    <source>
        <dbReference type="EMBL" id="ERN40847.1"/>
    </source>
</evidence>
<evidence type="ECO:0000256" key="1">
    <source>
        <dbReference type="SAM" id="MobiDB-lite"/>
    </source>
</evidence>
<feature type="region of interest" description="Disordered" evidence="1">
    <location>
        <begin position="23"/>
        <end position="52"/>
    </location>
</feature>
<evidence type="ECO:0000313" key="4">
    <source>
        <dbReference type="Proteomes" id="UP000016960"/>
    </source>
</evidence>
<dbReference type="InParanoid" id="U5DIT8"/>
<proteinExistence type="predicted"/>